<reference evidence="1 2" key="1">
    <citation type="journal article" date="2014" name="Agronomy (Basel)">
        <title>A Draft Genome Sequence for Ensete ventricosum, the Drought-Tolerant Tree Against Hunger.</title>
        <authorList>
            <person name="Harrison J."/>
            <person name="Moore K.A."/>
            <person name="Paszkiewicz K."/>
            <person name="Jones T."/>
            <person name="Grant M."/>
            <person name="Ambacheew D."/>
            <person name="Muzemil S."/>
            <person name="Studholme D.J."/>
        </authorList>
    </citation>
    <scope>NUCLEOTIDE SEQUENCE [LARGE SCALE GENOMIC DNA]</scope>
</reference>
<organism evidence="1 2">
    <name type="scientific">Ensete ventricosum</name>
    <name type="common">Abyssinian banana</name>
    <name type="synonym">Musa ensete</name>
    <dbReference type="NCBI Taxonomy" id="4639"/>
    <lineage>
        <taxon>Eukaryota</taxon>
        <taxon>Viridiplantae</taxon>
        <taxon>Streptophyta</taxon>
        <taxon>Embryophyta</taxon>
        <taxon>Tracheophyta</taxon>
        <taxon>Spermatophyta</taxon>
        <taxon>Magnoliopsida</taxon>
        <taxon>Liliopsida</taxon>
        <taxon>Zingiberales</taxon>
        <taxon>Musaceae</taxon>
        <taxon>Ensete</taxon>
    </lineage>
</organism>
<comment type="caution">
    <text evidence="1">The sequence shown here is derived from an EMBL/GenBank/DDBJ whole genome shotgun (WGS) entry which is preliminary data.</text>
</comment>
<protein>
    <submittedName>
        <fullName evidence="1">Uncharacterized protein</fullName>
    </submittedName>
</protein>
<dbReference type="Proteomes" id="UP000287651">
    <property type="component" value="Unassembled WGS sequence"/>
</dbReference>
<accession>A0A426YDB7</accession>
<dbReference type="EMBL" id="AMZH03013159">
    <property type="protein sequence ID" value="RRT49718.1"/>
    <property type="molecule type" value="Genomic_DNA"/>
</dbReference>
<gene>
    <name evidence="1" type="ORF">B296_00047912</name>
</gene>
<proteinExistence type="predicted"/>
<evidence type="ECO:0000313" key="1">
    <source>
        <dbReference type="EMBL" id="RRT49718.1"/>
    </source>
</evidence>
<sequence>MRRHMSTVLRKNTTVIYIAQIRVSFGFSRTVLEFQNTGNSQHISPWGVIQAWFREKT</sequence>
<name>A0A426YDB7_ENSVE</name>
<dbReference type="AlphaFoldDB" id="A0A426YDB7"/>
<evidence type="ECO:0000313" key="2">
    <source>
        <dbReference type="Proteomes" id="UP000287651"/>
    </source>
</evidence>